<dbReference type="RefSeq" id="XP_951981.1">
    <property type="nucleotide sequence ID" value="XM_946888.1"/>
</dbReference>
<dbReference type="Pfam" id="PF00400">
    <property type="entry name" value="WD40"/>
    <property type="match status" value="2"/>
</dbReference>
<sequence>MVKSYLRYIKEDSFGIFSSPYCKSIEFFGPDHILTSTIDYVYLYNYKLNEVKTKFLPKPDNNYNISTVTTFQLVKHHPSVNRFSRNFNDSSSHGHTSDEINYVFVGYYDGLIRRFCINSKINDGNPVNDDHILIGHKSRITVLKDTGNMIFSGSNDNNLFVWDVYNCQLLYKLLGHTNPIVNVLPISEDHVVTTCNNVMKVWDLHNQSPINTTIEPLLLYNKAIYFNVGFILKPILKMLFISFTNNNVIKCCKINESNEVELLFSVKTKYTNDKCVSVDYMEFGETVLLLVVFQKCIYVYKLLNSNEMTQKRKKRIRRLKQNIKAKINKLLKILRMVNHNTTYEEDNESDDLNSLKSKYNHLKNLLSNNLSGDKGMTNDDTQDNNVDSETNNQTDNTSEPVDTTMADEEVDEEGVAEEDYYKLLHIHNIKETVKSIKVNNRSIITLNTNNTVSLSRVSLEDDVVTVDLLYEMNMYHLNNINLVRISSNNKILLTFSNDKLILWNINTNNIIKTLNLTNINSSSNTSCIRPATSETSTDHDDGMELSNGAILENCTIINVIFINNENLLVVTSDNMLYKFNINTMLASMLNLKMDEDFISMLGTNNTIKNVYIHNDELVLIYKYNFIVKYKNDFQYVNLQHQIHHSLIDAMHKYMYLSVDNNVVIYYYDTMRKHLMLYGHSLLVTSLDATSDVQMLATSSLDKTIKLWSIKYGNILKTITNTSLITQVKFINMTHYLIFVNANMVLKIYDCDRHLMITEINDFNLTINNIALTDYNQYLFLTSNNSSCIIKYKLSDDIIYVEEETEKIENIKTFGNLNYNLNLLEEETTENGISQNNINIGGITYEGMGYNTNIMLYNVLNNINHNLMEFITNLLEHSDSVDCYMLNAEILLYVSIVILQINLKYYLLNNINVYKLKKLVNKKMNSYQDLILYNKSGLQHIKNIITNNEKEIKKRLI</sequence>
<dbReference type="eggNOG" id="KOG0306">
    <property type="taxonomic scope" value="Eukaryota"/>
</dbReference>
<dbReference type="GO" id="GO:0030490">
    <property type="term" value="P:maturation of SSU-rRNA"/>
    <property type="evidence" value="ECO:0007669"/>
    <property type="project" value="TreeGrafter"/>
</dbReference>
<dbReference type="KEGG" id="tan:TA14830"/>
<gene>
    <name evidence="5" type="ORF">TA14830</name>
</gene>
<feature type="compositionally biased region" description="Polar residues" evidence="4">
    <location>
        <begin position="383"/>
        <end position="401"/>
    </location>
</feature>
<proteinExistence type="predicted"/>
<dbReference type="OrthoDB" id="361533at2759"/>
<keyword evidence="2" id="KW-0677">Repeat</keyword>
<dbReference type="GO" id="GO:0034388">
    <property type="term" value="C:Pwp2p-containing subcomplex of 90S preribosome"/>
    <property type="evidence" value="ECO:0007669"/>
    <property type="project" value="TreeGrafter"/>
</dbReference>
<dbReference type="InterPro" id="IPR015943">
    <property type="entry name" value="WD40/YVTN_repeat-like_dom_sf"/>
</dbReference>
<dbReference type="FunCoup" id="Q4UF90">
    <property type="interactions" value="268"/>
</dbReference>
<dbReference type="GeneID" id="3862296"/>
<dbReference type="OMA" id="VYIHNDE"/>
<dbReference type="PROSITE" id="PS50082">
    <property type="entry name" value="WD_REPEATS_2"/>
    <property type="match status" value="2"/>
</dbReference>
<dbReference type="EMBL" id="CR940348">
    <property type="protein sequence ID" value="CAI74249.1"/>
    <property type="molecule type" value="Genomic_DNA"/>
</dbReference>
<evidence type="ECO:0000256" key="4">
    <source>
        <dbReference type="SAM" id="MobiDB-lite"/>
    </source>
</evidence>
<dbReference type="STRING" id="5874.Q4UF90"/>
<dbReference type="InterPro" id="IPR011047">
    <property type="entry name" value="Quinoprotein_ADH-like_sf"/>
</dbReference>
<keyword evidence="6" id="KW-1185">Reference proteome</keyword>
<evidence type="ECO:0000256" key="3">
    <source>
        <dbReference type="PROSITE-ProRule" id="PRU00221"/>
    </source>
</evidence>
<dbReference type="GO" id="GO:0032040">
    <property type="term" value="C:small-subunit processome"/>
    <property type="evidence" value="ECO:0007669"/>
    <property type="project" value="TreeGrafter"/>
</dbReference>
<dbReference type="PANTHER" id="PTHR19853">
    <property type="entry name" value="WD REPEAT CONTAINING PROTEIN 3 WDR3"/>
    <property type="match status" value="1"/>
</dbReference>
<keyword evidence="1 3" id="KW-0853">WD repeat</keyword>
<evidence type="ECO:0000313" key="6">
    <source>
        <dbReference type="Proteomes" id="UP000001950"/>
    </source>
</evidence>
<dbReference type="PROSITE" id="PS50294">
    <property type="entry name" value="WD_REPEATS_REGION"/>
    <property type="match status" value="1"/>
</dbReference>
<organism evidence="5 6">
    <name type="scientific">Theileria annulata</name>
    <dbReference type="NCBI Taxonomy" id="5874"/>
    <lineage>
        <taxon>Eukaryota</taxon>
        <taxon>Sar</taxon>
        <taxon>Alveolata</taxon>
        <taxon>Apicomplexa</taxon>
        <taxon>Aconoidasida</taxon>
        <taxon>Piroplasmida</taxon>
        <taxon>Theileriidae</taxon>
        <taxon>Theileria</taxon>
    </lineage>
</organism>
<dbReference type="InterPro" id="IPR051570">
    <property type="entry name" value="TBC1_cilium_biogenesis"/>
</dbReference>
<dbReference type="InParanoid" id="Q4UF90"/>
<dbReference type="AlphaFoldDB" id="Q4UF90"/>
<evidence type="ECO:0000313" key="5">
    <source>
        <dbReference type="EMBL" id="CAI74249.1"/>
    </source>
</evidence>
<dbReference type="GO" id="GO:0030515">
    <property type="term" value="F:snoRNA binding"/>
    <property type="evidence" value="ECO:0007669"/>
    <property type="project" value="TreeGrafter"/>
</dbReference>
<dbReference type="PANTHER" id="PTHR19853:SF0">
    <property type="entry name" value="WD REPEAT-CONTAINING PROTEIN 3"/>
    <property type="match status" value="1"/>
</dbReference>
<dbReference type="SMART" id="SM00320">
    <property type="entry name" value="WD40"/>
    <property type="match status" value="5"/>
</dbReference>
<dbReference type="Proteomes" id="UP000001950">
    <property type="component" value="Chromosome 2"/>
</dbReference>
<feature type="region of interest" description="Disordered" evidence="4">
    <location>
        <begin position="369"/>
        <end position="413"/>
    </location>
</feature>
<reference evidence="5 6" key="1">
    <citation type="journal article" date="2005" name="Science">
        <title>Genome of the host-cell transforming parasite Theileria annulata compared with T. parva.</title>
        <authorList>
            <person name="Pain A."/>
            <person name="Renauld H."/>
            <person name="Berriman M."/>
            <person name="Murphy L."/>
            <person name="Yeats C.A."/>
            <person name="Weir W."/>
            <person name="Kerhornou A."/>
            <person name="Aslett M."/>
            <person name="Bishop R."/>
            <person name="Bouchier C."/>
            <person name="Cochet M."/>
            <person name="Coulson R.M.R."/>
            <person name="Cronin A."/>
            <person name="de Villiers E.P."/>
            <person name="Fraser A."/>
            <person name="Fosker N."/>
            <person name="Gardner M."/>
            <person name="Goble A."/>
            <person name="Griffiths-Jones S."/>
            <person name="Harris D.E."/>
            <person name="Katzer F."/>
            <person name="Larke N."/>
            <person name="Lord A."/>
            <person name="Maser P."/>
            <person name="McKellar S."/>
            <person name="Mooney P."/>
            <person name="Morton F."/>
            <person name="Nene V."/>
            <person name="O'Neil S."/>
            <person name="Price C."/>
            <person name="Quail M.A."/>
            <person name="Rabbinowitsch E."/>
            <person name="Rawlings N.D."/>
            <person name="Rutter S."/>
            <person name="Saunders D."/>
            <person name="Seeger K."/>
            <person name="Shah T."/>
            <person name="Squares R."/>
            <person name="Squares S."/>
            <person name="Tivey A."/>
            <person name="Walker A.R."/>
            <person name="Woodward J."/>
            <person name="Dobbelaere D.A.E."/>
            <person name="Langsley G."/>
            <person name="Rajandream M.A."/>
            <person name="McKeever D."/>
            <person name="Shiels B."/>
            <person name="Tait A."/>
            <person name="Barrell B.G."/>
            <person name="Hall N."/>
        </authorList>
    </citation>
    <scope>NUCLEOTIDE SEQUENCE [LARGE SCALE GENOMIC DNA]</scope>
    <source>
        <strain evidence="6">Ankara</strain>
    </source>
</reference>
<dbReference type="Gene3D" id="2.130.10.10">
    <property type="entry name" value="YVTN repeat-like/Quinoprotein amine dehydrogenase"/>
    <property type="match status" value="3"/>
</dbReference>
<evidence type="ECO:0000256" key="1">
    <source>
        <dbReference type="ARBA" id="ARBA00022574"/>
    </source>
</evidence>
<protein>
    <submittedName>
        <fullName evidence="5">G-beta protein, transducin-like, putative</fullName>
    </submittedName>
</protein>
<dbReference type="SUPFAM" id="SSF50998">
    <property type="entry name" value="Quinoprotein alcohol dehydrogenase-like"/>
    <property type="match status" value="1"/>
</dbReference>
<accession>Q4UF90</accession>
<dbReference type="PROSITE" id="PS00678">
    <property type="entry name" value="WD_REPEATS_1"/>
    <property type="match status" value="1"/>
</dbReference>
<dbReference type="VEuPathDB" id="PiroplasmaDB:TA14830"/>
<evidence type="ECO:0000256" key="2">
    <source>
        <dbReference type="ARBA" id="ARBA00022737"/>
    </source>
</evidence>
<feature type="repeat" description="WD" evidence="3">
    <location>
        <begin position="676"/>
        <end position="717"/>
    </location>
</feature>
<feature type="repeat" description="WD" evidence="3">
    <location>
        <begin position="133"/>
        <end position="172"/>
    </location>
</feature>
<dbReference type="InterPro" id="IPR019775">
    <property type="entry name" value="WD40_repeat_CS"/>
</dbReference>
<name>Q4UF90_THEAN</name>
<dbReference type="InterPro" id="IPR001680">
    <property type="entry name" value="WD40_rpt"/>
</dbReference>